<evidence type="ECO:0000313" key="11">
    <source>
        <dbReference type="Proteomes" id="UP000095283"/>
    </source>
</evidence>
<dbReference type="AlphaFoldDB" id="A0A1I7WUK7"/>
<keyword evidence="11" id="KW-1185">Reference proteome</keyword>
<evidence type="ECO:0000256" key="2">
    <source>
        <dbReference type="ARBA" id="ARBA00022481"/>
    </source>
</evidence>
<keyword evidence="5" id="KW-0449">Lipoprotein</keyword>
<feature type="domain" description="V-SNARE coiled-coil homology" evidence="10">
    <location>
        <begin position="159"/>
        <end position="219"/>
    </location>
</feature>
<dbReference type="GO" id="GO:0005484">
    <property type="term" value="F:SNAP receptor activity"/>
    <property type="evidence" value="ECO:0007669"/>
    <property type="project" value="TreeGrafter"/>
</dbReference>
<feature type="domain" description="Longin" evidence="9">
    <location>
        <begin position="7"/>
        <end position="89"/>
    </location>
</feature>
<sequence length="219" mass="25478">MKLYSVLIYHKANDGSVRSFKSAFDLSSFSFFQRGSVQEFMQFTGKLLVERSGLGARSTVKENEYYCHCYVRSDGLSCVCVTDGEYQVRTRARVAMSMMTRVLDDFSAKVPAVQWPQIKSDKDCIYTGLAELLNKWQNPREADPMTRVQFLVTNIYIYIYNYSYEEVEETKIVMHNTIQSVLDRGEKLDDLVKKSENLSDQSKLFYTQARKMNKCCNYY</sequence>
<dbReference type="SUPFAM" id="SSF58038">
    <property type="entry name" value="SNARE fusion complex"/>
    <property type="match status" value="1"/>
</dbReference>
<organism evidence="11 12">
    <name type="scientific">Heterorhabditis bacteriophora</name>
    <name type="common">Entomopathogenic nematode worm</name>
    <dbReference type="NCBI Taxonomy" id="37862"/>
    <lineage>
        <taxon>Eukaryota</taxon>
        <taxon>Metazoa</taxon>
        <taxon>Ecdysozoa</taxon>
        <taxon>Nematoda</taxon>
        <taxon>Chromadorea</taxon>
        <taxon>Rhabditida</taxon>
        <taxon>Rhabditina</taxon>
        <taxon>Rhabditomorpha</taxon>
        <taxon>Strongyloidea</taxon>
        <taxon>Heterorhabditidae</taxon>
        <taxon>Heterorhabditis</taxon>
    </lineage>
</organism>
<evidence type="ECO:0000256" key="6">
    <source>
        <dbReference type="ARBA" id="ARBA00023289"/>
    </source>
</evidence>
<name>A0A1I7WUK7_HETBA</name>
<dbReference type="PROSITE" id="PS50859">
    <property type="entry name" value="LONGIN"/>
    <property type="match status" value="1"/>
</dbReference>
<dbReference type="InterPro" id="IPR010908">
    <property type="entry name" value="Longin_dom"/>
</dbReference>
<accession>A0A1I7WUK7</accession>
<evidence type="ECO:0000313" key="12">
    <source>
        <dbReference type="WBParaSite" id="Hba_08854"/>
    </source>
</evidence>
<evidence type="ECO:0000256" key="7">
    <source>
        <dbReference type="ARBA" id="ARBA00046278"/>
    </source>
</evidence>
<dbReference type="SUPFAM" id="SSF64356">
    <property type="entry name" value="SNARE-like"/>
    <property type="match status" value="1"/>
</dbReference>
<protein>
    <submittedName>
        <fullName evidence="12">Synaptobrevin YKT6</fullName>
    </submittedName>
</protein>
<dbReference type="PANTHER" id="PTHR45806">
    <property type="entry name" value="SYNAPTOBREVIN HOMOLOG YKT6"/>
    <property type="match status" value="1"/>
</dbReference>
<dbReference type="InterPro" id="IPR011012">
    <property type="entry name" value="Longin-like_dom_sf"/>
</dbReference>
<dbReference type="SMART" id="SM01270">
    <property type="entry name" value="Longin"/>
    <property type="match status" value="1"/>
</dbReference>
<evidence type="ECO:0000256" key="5">
    <source>
        <dbReference type="ARBA" id="ARBA00023288"/>
    </source>
</evidence>
<dbReference type="Pfam" id="PF00957">
    <property type="entry name" value="Synaptobrevin"/>
    <property type="match status" value="1"/>
</dbReference>
<evidence type="ECO:0000256" key="8">
    <source>
        <dbReference type="PROSITE-ProRule" id="PRU00290"/>
    </source>
</evidence>
<evidence type="ECO:0000259" key="9">
    <source>
        <dbReference type="PROSITE" id="PS50859"/>
    </source>
</evidence>
<dbReference type="Gene3D" id="1.20.5.110">
    <property type="match status" value="1"/>
</dbReference>
<keyword evidence="8" id="KW-0175">Coiled coil</keyword>
<evidence type="ECO:0000256" key="3">
    <source>
        <dbReference type="ARBA" id="ARBA00023136"/>
    </source>
</evidence>
<comment type="subcellular location">
    <subcellularLocation>
        <location evidence="7">Endomembrane system</location>
        <topology evidence="7">Lipid-anchor</topology>
        <orientation evidence="7">Cytoplasmic side</orientation>
    </subcellularLocation>
</comment>
<dbReference type="GO" id="GO:0006888">
    <property type="term" value="P:endoplasmic reticulum to Golgi vesicle-mediated transport"/>
    <property type="evidence" value="ECO:0007669"/>
    <property type="project" value="TreeGrafter"/>
</dbReference>
<dbReference type="Proteomes" id="UP000095283">
    <property type="component" value="Unplaced"/>
</dbReference>
<dbReference type="Pfam" id="PF13774">
    <property type="entry name" value="Longin"/>
    <property type="match status" value="1"/>
</dbReference>
<evidence type="ECO:0000259" key="10">
    <source>
        <dbReference type="PROSITE" id="PS50892"/>
    </source>
</evidence>
<proteinExistence type="inferred from homology"/>
<evidence type="ECO:0000256" key="1">
    <source>
        <dbReference type="ARBA" id="ARBA00008025"/>
    </source>
</evidence>
<keyword evidence="3" id="KW-0472">Membrane</keyword>
<keyword evidence="2" id="KW-0488">Methylation</keyword>
<dbReference type="GO" id="GO:0005794">
    <property type="term" value="C:Golgi apparatus"/>
    <property type="evidence" value="ECO:0007669"/>
    <property type="project" value="TreeGrafter"/>
</dbReference>
<dbReference type="WBParaSite" id="Hba_08854">
    <property type="protein sequence ID" value="Hba_08854"/>
    <property type="gene ID" value="Hba_08854"/>
</dbReference>
<dbReference type="Gene3D" id="3.30.450.50">
    <property type="entry name" value="Longin domain"/>
    <property type="match status" value="1"/>
</dbReference>
<evidence type="ECO:0000256" key="4">
    <source>
        <dbReference type="ARBA" id="ARBA00023139"/>
    </source>
</evidence>
<keyword evidence="6" id="KW-0636">Prenylation</keyword>
<dbReference type="InterPro" id="IPR042855">
    <property type="entry name" value="V_SNARE_CC"/>
</dbReference>
<reference evidence="12" key="1">
    <citation type="submission" date="2016-11" db="UniProtKB">
        <authorList>
            <consortium name="WormBaseParasite"/>
        </authorList>
    </citation>
    <scope>IDENTIFICATION</scope>
</reference>
<dbReference type="PANTHER" id="PTHR45806:SF1">
    <property type="entry name" value="SYNAPTOBREVIN HOMOLOG YKT6"/>
    <property type="match status" value="1"/>
</dbReference>
<dbReference type="CDD" id="cd14824">
    <property type="entry name" value="Longin"/>
    <property type="match status" value="1"/>
</dbReference>
<dbReference type="PROSITE" id="PS50892">
    <property type="entry name" value="V_SNARE"/>
    <property type="match status" value="1"/>
</dbReference>
<comment type="similarity">
    <text evidence="1">Belongs to the synaptobrevin family.</text>
</comment>
<keyword evidence="4" id="KW-0564">Palmitate</keyword>